<dbReference type="AlphaFoldDB" id="A0A1I8BXQ8"/>
<dbReference type="Pfam" id="PF07885">
    <property type="entry name" value="Ion_trans_2"/>
    <property type="match status" value="1"/>
</dbReference>
<dbReference type="PRINTS" id="PR01463">
    <property type="entry name" value="EAGCHANLFMLY"/>
</dbReference>
<dbReference type="PANTHER" id="PTHR10217:SF548">
    <property type="entry name" value="GH12235P"/>
    <property type="match status" value="1"/>
</dbReference>
<evidence type="ECO:0000256" key="2">
    <source>
        <dbReference type="SAM" id="Phobius"/>
    </source>
</evidence>
<feature type="compositionally biased region" description="Low complexity" evidence="1">
    <location>
        <begin position="30"/>
        <end position="62"/>
    </location>
</feature>
<feature type="transmembrane region" description="Helical" evidence="2">
    <location>
        <begin position="355"/>
        <end position="373"/>
    </location>
</feature>
<dbReference type="InterPro" id="IPR003938">
    <property type="entry name" value="K_chnl_volt-dep_EAG/ELK/ERG"/>
</dbReference>
<feature type="region of interest" description="Disordered" evidence="1">
    <location>
        <begin position="1"/>
        <end position="149"/>
    </location>
</feature>
<protein>
    <submittedName>
        <fullName evidence="5">Ion_trans_2 domain-containing protein</fullName>
    </submittedName>
</protein>
<dbReference type="GO" id="GO:0042391">
    <property type="term" value="P:regulation of membrane potential"/>
    <property type="evidence" value="ECO:0007669"/>
    <property type="project" value="TreeGrafter"/>
</dbReference>
<dbReference type="SUPFAM" id="SSF81324">
    <property type="entry name" value="Voltage-gated potassium channels"/>
    <property type="match status" value="1"/>
</dbReference>
<dbReference type="Proteomes" id="UP000095281">
    <property type="component" value="Unplaced"/>
</dbReference>
<evidence type="ECO:0000259" key="3">
    <source>
        <dbReference type="Pfam" id="PF07885"/>
    </source>
</evidence>
<dbReference type="GO" id="GO:0005886">
    <property type="term" value="C:plasma membrane"/>
    <property type="evidence" value="ECO:0007669"/>
    <property type="project" value="TreeGrafter"/>
</dbReference>
<dbReference type="PANTHER" id="PTHR10217">
    <property type="entry name" value="VOLTAGE AND LIGAND GATED POTASSIUM CHANNEL"/>
    <property type="match status" value="1"/>
</dbReference>
<evidence type="ECO:0000313" key="4">
    <source>
        <dbReference type="Proteomes" id="UP000095281"/>
    </source>
</evidence>
<evidence type="ECO:0000313" key="5">
    <source>
        <dbReference type="WBParaSite" id="MhA1_Contig764.frz3.gene15"/>
    </source>
</evidence>
<dbReference type="InterPro" id="IPR013099">
    <property type="entry name" value="K_chnl_dom"/>
</dbReference>
<keyword evidence="4" id="KW-1185">Reference proteome</keyword>
<proteinExistence type="predicted"/>
<feature type="transmembrane region" description="Helical" evidence="2">
    <location>
        <begin position="330"/>
        <end position="348"/>
    </location>
</feature>
<feature type="compositionally biased region" description="Pro residues" evidence="1">
    <location>
        <begin position="132"/>
        <end position="146"/>
    </location>
</feature>
<dbReference type="Gene3D" id="1.10.287.70">
    <property type="match status" value="1"/>
</dbReference>
<accession>A0A1I8BXQ8</accession>
<reference evidence="5" key="1">
    <citation type="submission" date="2016-11" db="UniProtKB">
        <authorList>
            <consortium name="WormBaseParasite"/>
        </authorList>
    </citation>
    <scope>IDENTIFICATION</scope>
</reference>
<feature type="domain" description="Potassium channel" evidence="3">
    <location>
        <begin position="326"/>
        <end position="372"/>
    </location>
</feature>
<feature type="transmembrane region" description="Helical" evidence="2">
    <location>
        <begin position="270"/>
        <end position="291"/>
    </location>
</feature>
<feature type="compositionally biased region" description="Polar residues" evidence="1">
    <location>
        <begin position="111"/>
        <end position="126"/>
    </location>
</feature>
<dbReference type="GO" id="GO:0005242">
    <property type="term" value="F:inward rectifier potassium channel activity"/>
    <property type="evidence" value="ECO:0007669"/>
    <property type="project" value="TreeGrafter"/>
</dbReference>
<organism evidence="4 5">
    <name type="scientific">Meloidogyne hapla</name>
    <name type="common">Root-knot nematode worm</name>
    <dbReference type="NCBI Taxonomy" id="6305"/>
    <lineage>
        <taxon>Eukaryota</taxon>
        <taxon>Metazoa</taxon>
        <taxon>Ecdysozoa</taxon>
        <taxon>Nematoda</taxon>
        <taxon>Chromadorea</taxon>
        <taxon>Rhabditida</taxon>
        <taxon>Tylenchina</taxon>
        <taxon>Tylenchomorpha</taxon>
        <taxon>Tylenchoidea</taxon>
        <taxon>Meloidogynidae</taxon>
        <taxon>Meloidogyninae</taxon>
        <taxon>Meloidogyne</taxon>
    </lineage>
</organism>
<dbReference type="InterPro" id="IPR050818">
    <property type="entry name" value="KCNH_animal-type"/>
</dbReference>
<keyword evidence="2" id="KW-1133">Transmembrane helix</keyword>
<name>A0A1I8BXQ8_MELHA</name>
<keyword evidence="2" id="KW-0812">Transmembrane</keyword>
<dbReference type="WBParaSite" id="MhA1_Contig764.frz3.gene15">
    <property type="protein sequence ID" value="MhA1_Contig764.frz3.gene15"/>
    <property type="gene ID" value="MhA1_Contig764.frz3.gene15"/>
</dbReference>
<sequence length="375" mass="40452">MKTCVFGGTNDDSIEDSISTITTTGGGVGSVVARSSSRSGACGRSSISATAAASSRFSTTPTKKLSAGGVLEKQKRSGEFNHQQFPHYYKRNQRSTPTFKQYLNGGDDAKNNSSNNNTAQKKSTTHSLDRLSPPPTSPPPPPPPPTCRYQRTAAAKCTTAINNASSLAAETLSANSLLLPPSTPSSKHVRRTSRVINNGQNTQQRKAKFGEPMEIINDNDEVVSDPGKIALHYFKGWFFIDAVAAVPFDLLLVETDSDEVARKLDRYSEYGAAMATFALIAHWLACIWYAIGSTELPHKVARHLNEPYLRTRNGTITAGGPSLKSRYVTSLYFTLSTITSIGFGNVSATTDSEKIFTIIMMILGSLMYASVFGNG</sequence>
<keyword evidence="2" id="KW-0472">Membrane</keyword>
<evidence type="ECO:0000256" key="1">
    <source>
        <dbReference type="SAM" id="MobiDB-lite"/>
    </source>
</evidence>